<dbReference type="AlphaFoldDB" id="A0A239HXV2"/>
<protein>
    <submittedName>
        <fullName evidence="1">Uncharacterized protein</fullName>
    </submittedName>
</protein>
<sequence>MKASETSSDLAKETLAALYDAVRDCEDLPEFPVATAEEVVFAAELANERCLRAIVRQKELIRAAAGVSSGGL</sequence>
<dbReference type="RefSeq" id="WP_089298322.1">
    <property type="nucleotide sequence ID" value="NZ_BOMU01000106.1"/>
</dbReference>
<gene>
    <name evidence="1" type="ORF">SAMN06264365_12684</name>
</gene>
<name>A0A239HXV2_9ACTN</name>
<accession>A0A239HXV2</accession>
<reference evidence="1 2" key="1">
    <citation type="submission" date="2017-06" db="EMBL/GenBank/DDBJ databases">
        <authorList>
            <person name="Kim H.J."/>
            <person name="Triplett B.A."/>
        </authorList>
    </citation>
    <scope>NUCLEOTIDE SEQUENCE [LARGE SCALE GENOMIC DNA]</scope>
    <source>
        <strain evidence="1 2">DSM 43151</strain>
    </source>
</reference>
<keyword evidence="2" id="KW-1185">Reference proteome</keyword>
<evidence type="ECO:0000313" key="2">
    <source>
        <dbReference type="Proteomes" id="UP000198415"/>
    </source>
</evidence>
<evidence type="ECO:0000313" key="1">
    <source>
        <dbReference type="EMBL" id="SNS86109.1"/>
    </source>
</evidence>
<dbReference type="Proteomes" id="UP000198415">
    <property type="component" value="Unassembled WGS sequence"/>
</dbReference>
<organism evidence="1 2">
    <name type="scientific">Actinoplanes regularis</name>
    <dbReference type="NCBI Taxonomy" id="52697"/>
    <lineage>
        <taxon>Bacteria</taxon>
        <taxon>Bacillati</taxon>
        <taxon>Actinomycetota</taxon>
        <taxon>Actinomycetes</taxon>
        <taxon>Micromonosporales</taxon>
        <taxon>Micromonosporaceae</taxon>
        <taxon>Actinoplanes</taxon>
    </lineage>
</organism>
<dbReference type="EMBL" id="FZNR01000026">
    <property type="protein sequence ID" value="SNS86109.1"/>
    <property type="molecule type" value="Genomic_DNA"/>
</dbReference>
<proteinExistence type="predicted"/>